<sequence>MHENDITMLSSDQIAAEVARANATMEALRASGQNHSAWMRSAFQGADIVFGYWQDQMAPRGGVRRALLKGRDRLLLISQGMEAIPQRMLYVHSS</sequence>
<comment type="caution">
    <text evidence="1">The sequence shown here is derived from an EMBL/GenBank/DDBJ whole genome shotgun (WGS) entry which is preliminary data.</text>
</comment>
<proteinExistence type="predicted"/>
<protein>
    <submittedName>
        <fullName evidence="1">Uncharacterized protein</fullName>
    </submittedName>
</protein>
<dbReference type="Proteomes" id="UP000078316">
    <property type="component" value="Unassembled WGS sequence"/>
</dbReference>
<dbReference type="AlphaFoldDB" id="A0A179SAP5"/>
<dbReference type="EMBL" id="LWHQ01000028">
    <property type="protein sequence ID" value="OAS23928.1"/>
    <property type="molecule type" value="Genomic_DNA"/>
</dbReference>
<name>A0A179SAP5_9HYPH</name>
<reference evidence="1 2" key="1">
    <citation type="submission" date="2016-04" db="EMBL/GenBank/DDBJ databases">
        <authorList>
            <person name="Evans L.H."/>
            <person name="Alamgir A."/>
            <person name="Owens N."/>
            <person name="Weber N.D."/>
            <person name="Virtaneva K."/>
            <person name="Barbian K."/>
            <person name="Babar A."/>
            <person name="Rosenke K."/>
        </authorList>
    </citation>
    <scope>NUCLEOTIDE SEQUENCE [LARGE SCALE GENOMIC DNA]</scope>
    <source>
        <strain evidence="1 2">PMB02</strain>
    </source>
</reference>
<evidence type="ECO:0000313" key="2">
    <source>
        <dbReference type="Proteomes" id="UP000078316"/>
    </source>
</evidence>
<dbReference type="OrthoDB" id="8448807at2"/>
<evidence type="ECO:0000313" key="1">
    <source>
        <dbReference type="EMBL" id="OAS23928.1"/>
    </source>
</evidence>
<gene>
    <name evidence="1" type="ORF">A5481_15890</name>
</gene>
<accession>A0A179SAP5</accession>
<dbReference type="RefSeq" id="WP_048435266.1">
    <property type="nucleotide sequence ID" value="NZ_LWHQ01000028.1"/>
</dbReference>
<organism evidence="1 2">
    <name type="scientific">Methylobacterium platani</name>
    <dbReference type="NCBI Taxonomy" id="427683"/>
    <lineage>
        <taxon>Bacteria</taxon>
        <taxon>Pseudomonadati</taxon>
        <taxon>Pseudomonadota</taxon>
        <taxon>Alphaproteobacteria</taxon>
        <taxon>Hyphomicrobiales</taxon>
        <taxon>Methylobacteriaceae</taxon>
        <taxon>Methylobacterium</taxon>
    </lineage>
</organism>